<reference evidence="2 3" key="1">
    <citation type="submission" date="2021-12" db="EMBL/GenBank/DDBJ databases">
        <title>Genome sequencing of bacteria with rrn-lacking chromosome and rrn-plasmid.</title>
        <authorList>
            <person name="Anda M."/>
            <person name="Iwasaki W."/>
        </authorList>
    </citation>
    <scope>NUCLEOTIDE SEQUENCE [LARGE SCALE GENOMIC DNA]</scope>
    <source>
        <strain evidence="2 3">DSM 100852</strain>
        <plasmid evidence="2 3">pFA3</plasmid>
    </source>
</reference>
<dbReference type="SUPFAM" id="SSF53807">
    <property type="entry name" value="Helical backbone' metal receptor"/>
    <property type="match status" value="1"/>
</dbReference>
<evidence type="ECO:0000313" key="3">
    <source>
        <dbReference type="Proteomes" id="UP001348817"/>
    </source>
</evidence>
<sequence length="390" mass="42542">MMDRLVFGRIAVVLFLALAACSPKKKNEGKTEDIKTETATAGDSLSVRYAKRFELGAHKGCVRLTITAGDGQDVVSKSYLLVNRGEKAPVHPADWTLVNVPVRSVVTQSSEYIGGANILGDVGRIKGVSLPKYVYSEAIHKKIEAGEVLAVGEGTSTDMEKILAMKSDLLWVSGMPGSGNSSFGVLEQSGTVIMYGMNWMETDALGSAEWIKVIGALNGKLAEASKYFDKVSEKYAEVKRKVSQSDKKPVTIAGLPFKGTWYMPAGQSFRAKMFADAGFSYPWASKPGTGSLPLDIETVFPKALTATYWLNVGSMTDLKTLKGLDSRYAEFGPVTLGNVYNNNARTNRVGANDFWESGTFRPDVVLEDLATISHPDLFPAHKLYYYRKLK</sequence>
<proteinExistence type="predicted"/>
<dbReference type="AlphaFoldDB" id="A0AAU9CWD8"/>
<dbReference type="Pfam" id="PF01497">
    <property type="entry name" value="Peripla_BP_2"/>
    <property type="match status" value="1"/>
</dbReference>
<dbReference type="KEGG" id="fax:FUAX_46540"/>
<dbReference type="Proteomes" id="UP001348817">
    <property type="component" value="Plasmid pFA3"/>
</dbReference>
<dbReference type="PANTHER" id="PTHR30535">
    <property type="entry name" value="VITAMIN B12-BINDING PROTEIN"/>
    <property type="match status" value="1"/>
</dbReference>
<protein>
    <submittedName>
        <fullName evidence="2">Iron ABC transporter substrate-binding protein</fullName>
    </submittedName>
</protein>
<feature type="domain" description="Fe/B12 periplasmic-binding" evidence="1">
    <location>
        <begin position="106"/>
        <end position="306"/>
    </location>
</feature>
<dbReference type="InterPro" id="IPR050902">
    <property type="entry name" value="ABC_Transporter_SBP"/>
</dbReference>
<name>A0AAU9CWD8_9BACT</name>
<dbReference type="GO" id="GO:0071281">
    <property type="term" value="P:cellular response to iron ion"/>
    <property type="evidence" value="ECO:0007669"/>
    <property type="project" value="TreeGrafter"/>
</dbReference>
<dbReference type="RefSeq" id="WP_338395364.1">
    <property type="nucleotide sequence ID" value="NZ_AP025317.1"/>
</dbReference>
<keyword evidence="3" id="KW-1185">Reference proteome</keyword>
<gene>
    <name evidence="2" type="ORF">FUAX_46540</name>
</gene>
<geneLocation type="plasmid" evidence="2 3">
    <name>pFA3</name>
</geneLocation>
<dbReference type="EMBL" id="AP025317">
    <property type="protein sequence ID" value="BDD12222.1"/>
    <property type="molecule type" value="Genomic_DNA"/>
</dbReference>
<organism evidence="2 3">
    <name type="scientific">Fulvitalea axinellae</name>
    <dbReference type="NCBI Taxonomy" id="1182444"/>
    <lineage>
        <taxon>Bacteria</taxon>
        <taxon>Pseudomonadati</taxon>
        <taxon>Bacteroidota</taxon>
        <taxon>Cytophagia</taxon>
        <taxon>Cytophagales</taxon>
        <taxon>Persicobacteraceae</taxon>
        <taxon>Fulvitalea</taxon>
    </lineage>
</organism>
<dbReference type="PANTHER" id="PTHR30535:SF34">
    <property type="entry name" value="MOLYBDATE-BINDING PROTEIN MOLA"/>
    <property type="match status" value="1"/>
</dbReference>
<evidence type="ECO:0000313" key="2">
    <source>
        <dbReference type="EMBL" id="BDD12222.1"/>
    </source>
</evidence>
<evidence type="ECO:0000259" key="1">
    <source>
        <dbReference type="Pfam" id="PF01497"/>
    </source>
</evidence>
<dbReference type="InterPro" id="IPR002491">
    <property type="entry name" value="ABC_transptr_periplasmic_BD"/>
</dbReference>
<keyword evidence="2" id="KW-0614">Plasmid</keyword>
<dbReference type="Gene3D" id="3.40.50.1980">
    <property type="entry name" value="Nitrogenase molybdenum iron protein domain"/>
    <property type="match status" value="2"/>
</dbReference>
<accession>A0AAU9CWD8</accession>